<evidence type="ECO:0000313" key="1">
    <source>
        <dbReference type="EMBL" id="KKL83771.1"/>
    </source>
</evidence>
<protein>
    <submittedName>
        <fullName evidence="1">Uncharacterized protein</fullName>
    </submittedName>
</protein>
<accession>A0A0F9FZU6</accession>
<dbReference type="EMBL" id="LAZR01021885">
    <property type="protein sequence ID" value="KKL83771.1"/>
    <property type="molecule type" value="Genomic_DNA"/>
</dbReference>
<proteinExistence type="predicted"/>
<sequence>MKEFDWDKSLWKTNEVRRDAAFLKRLAKWILRLSGNVNVAQRLNVIAIKLTK</sequence>
<organism evidence="1">
    <name type="scientific">marine sediment metagenome</name>
    <dbReference type="NCBI Taxonomy" id="412755"/>
    <lineage>
        <taxon>unclassified sequences</taxon>
        <taxon>metagenomes</taxon>
        <taxon>ecological metagenomes</taxon>
    </lineage>
</organism>
<gene>
    <name evidence="1" type="ORF">LCGC14_1971370</name>
</gene>
<comment type="caution">
    <text evidence="1">The sequence shown here is derived from an EMBL/GenBank/DDBJ whole genome shotgun (WGS) entry which is preliminary data.</text>
</comment>
<name>A0A0F9FZU6_9ZZZZ</name>
<reference evidence="1" key="1">
    <citation type="journal article" date="2015" name="Nature">
        <title>Complex archaea that bridge the gap between prokaryotes and eukaryotes.</title>
        <authorList>
            <person name="Spang A."/>
            <person name="Saw J.H."/>
            <person name="Jorgensen S.L."/>
            <person name="Zaremba-Niedzwiedzka K."/>
            <person name="Martijn J."/>
            <person name="Lind A.E."/>
            <person name="van Eijk R."/>
            <person name="Schleper C."/>
            <person name="Guy L."/>
            <person name="Ettema T.J."/>
        </authorList>
    </citation>
    <scope>NUCLEOTIDE SEQUENCE</scope>
</reference>
<dbReference type="AlphaFoldDB" id="A0A0F9FZU6"/>